<dbReference type="GO" id="GO:0016787">
    <property type="term" value="F:hydrolase activity"/>
    <property type="evidence" value="ECO:0007669"/>
    <property type="project" value="UniProtKB-KW"/>
</dbReference>
<dbReference type="PANTHER" id="PTHR30616">
    <property type="entry name" value="UNCHARACTERIZED PROTEIN YFIH"/>
    <property type="match status" value="1"/>
</dbReference>
<gene>
    <name evidence="12" type="ORF">BN381_140004</name>
</gene>
<dbReference type="GO" id="GO:0017061">
    <property type="term" value="F:S-methyl-5-thioadenosine phosphorylase activity"/>
    <property type="evidence" value="ECO:0007669"/>
    <property type="project" value="UniProtKB-EC"/>
</dbReference>
<comment type="catalytic activity">
    <reaction evidence="1">
        <text>inosine + phosphate = alpha-D-ribose 1-phosphate + hypoxanthine</text>
        <dbReference type="Rhea" id="RHEA:27646"/>
        <dbReference type="ChEBI" id="CHEBI:17368"/>
        <dbReference type="ChEBI" id="CHEBI:17596"/>
        <dbReference type="ChEBI" id="CHEBI:43474"/>
        <dbReference type="ChEBI" id="CHEBI:57720"/>
        <dbReference type="EC" id="2.4.2.1"/>
    </reaction>
    <physiologicalReaction direction="left-to-right" evidence="1">
        <dbReference type="Rhea" id="RHEA:27647"/>
    </physiologicalReaction>
</comment>
<comment type="caution">
    <text evidence="12">The sequence shown here is derived from an EMBL/GenBank/DDBJ whole genome shotgun (WGS) entry which is preliminary data.</text>
</comment>
<dbReference type="EMBL" id="CANL01000006">
    <property type="protein sequence ID" value="CCM62839.1"/>
    <property type="molecule type" value="Genomic_DNA"/>
</dbReference>
<dbReference type="eggNOG" id="COG1496">
    <property type="taxonomic scope" value="Bacteria"/>
</dbReference>
<evidence type="ECO:0000256" key="9">
    <source>
        <dbReference type="ARBA" id="ARBA00048968"/>
    </source>
</evidence>
<comment type="catalytic activity">
    <reaction evidence="10">
        <text>S-methyl-5'-thioadenosine + phosphate = 5-(methylsulfanyl)-alpha-D-ribose 1-phosphate + adenine</text>
        <dbReference type="Rhea" id="RHEA:11852"/>
        <dbReference type="ChEBI" id="CHEBI:16708"/>
        <dbReference type="ChEBI" id="CHEBI:17509"/>
        <dbReference type="ChEBI" id="CHEBI:43474"/>
        <dbReference type="ChEBI" id="CHEBI:58533"/>
        <dbReference type="EC" id="2.4.2.28"/>
    </reaction>
    <physiologicalReaction direction="left-to-right" evidence="10">
        <dbReference type="Rhea" id="RHEA:11853"/>
    </physiologicalReaction>
</comment>
<dbReference type="Proteomes" id="UP000018291">
    <property type="component" value="Unassembled WGS sequence"/>
</dbReference>
<dbReference type="InterPro" id="IPR003730">
    <property type="entry name" value="Cu_polyphenol_OxRdtase"/>
</dbReference>
<feature type="compositionally biased region" description="Low complexity" evidence="11">
    <location>
        <begin position="1"/>
        <end position="16"/>
    </location>
</feature>
<keyword evidence="13" id="KW-1185">Reference proteome</keyword>
<dbReference type="InterPro" id="IPR038371">
    <property type="entry name" value="Cu_polyphenol_OxRdtase_sf"/>
</dbReference>
<dbReference type="PANTHER" id="PTHR30616:SF2">
    <property type="entry name" value="PURINE NUCLEOSIDE PHOSPHORYLASE LACC1"/>
    <property type="match status" value="1"/>
</dbReference>
<evidence type="ECO:0000313" key="13">
    <source>
        <dbReference type="Proteomes" id="UP000018291"/>
    </source>
</evidence>
<feature type="region of interest" description="Disordered" evidence="11">
    <location>
        <begin position="1"/>
        <end position="21"/>
    </location>
</feature>
<name>R4YX27_9ACTN</name>
<protein>
    <submittedName>
        <fullName evidence="12">Putative Laccase domain protein in ftsZ 3'region</fullName>
    </submittedName>
</protein>
<dbReference type="SUPFAM" id="SSF64438">
    <property type="entry name" value="CNF1/YfiH-like putative cysteine hydrolases"/>
    <property type="match status" value="1"/>
</dbReference>
<comment type="catalytic activity">
    <reaction evidence="9">
        <text>adenosine + phosphate = alpha-D-ribose 1-phosphate + adenine</text>
        <dbReference type="Rhea" id="RHEA:27642"/>
        <dbReference type="ChEBI" id="CHEBI:16335"/>
        <dbReference type="ChEBI" id="CHEBI:16708"/>
        <dbReference type="ChEBI" id="CHEBI:43474"/>
        <dbReference type="ChEBI" id="CHEBI:57720"/>
        <dbReference type="EC" id="2.4.2.1"/>
    </reaction>
    <physiologicalReaction direction="left-to-right" evidence="9">
        <dbReference type="Rhea" id="RHEA:27643"/>
    </physiologicalReaction>
</comment>
<dbReference type="OrthoDB" id="4279at2"/>
<evidence type="ECO:0000256" key="11">
    <source>
        <dbReference type="SAM" id="MobiDB-lite"/>
    </source>
</evidence>
<dbReference type="GO" id="GO:0005507">
    <property type="term" value="F:copper ion binding"/>
    <property type="evidence" value="ECO:0007669"/>
    <property type="project" value="TreeGrafter"/>
</dbReference>
<comment type="catalytic activity">
    <reaction evidence="8">
        <text>adenosine + H2O + H(+) = inosine + NH4(+)</text>
        <dbReference type="Rhea" id="RHEA:24408"/>
        <dbReference type="ChEBI" id="CHEBI:15377"/>
        <dbReference type="ChEBI" id="CHEBI:15378"/>
        <dbReference type="ChEBI" id="CHEBI:16335"/>
        <dbReference type="ChEBI" id="CHEBI:17596"/>
        <dbReference type="ChEBI" id="CHEBI:28938"/>
        <dbReference type="EC" id="3.5.4.4"/>
    </reaction>
    <physiologicalReaction direction="left-to-right" evidence="8">
        <dbReference type="Rhea" id="RHEA:24409"/>
    </physiologicalReaction>
</comment>
<evidence type="ECO:0000256" key="3">
    <source>
        <dbReference type="ARBA" id="ARBA00007353"/>
    </source>
</evidence>
<evidence type="ECO:0000256" key="2">
    <source>
        <dbReference type="ARBA" id="ARBA00003215"/>
    </source>
</evidence>
<dbReference type="InterPro" id="IPR011324">
    <property type="entry name" value="Cytotoxic_necrot_fac-like_cat"/>
</dbReference>
<evidence type="ECO:0000256" key="8">
    <source>
        <dbReference type="ARBA" id="ARBA00047989"/>
    </source>
</evidence>
<evidence type="ECO:0000256" key="4">
    <source>
        <dbReference type="ARBA" id="ARBA00022679"/>
    </source>
</evidence>
<evidence type="ECO:0000256" key="7">
    <source>
        <dbReference type="ARBA" id="ARBA00022833"/>
    </source>
</evidence>
<dbReference type="STRING" id="1229780.BN381_140004"/>
<evidence type="ECO:0000313" key="12">
    <source>
        <dbReference type="EMBL" id="CCM62839.1"/>
    </source>
</evidence>
<keyword evidence="6" id="KW-0378">Hydrolase</keyword>
<evidence type="ECO:0000256" key="10">
    <source>
        <dbReference type="ARBA" id="ARBA00049893"/>
    </source>
</evidence>
<organism evidence="12 13">
    <name type="scientific">Candidatus Neomicrothrix parvicella RN1</name>
    <dbReference type="NCBI Taxonomy" id="1229780"/>
    <lineage>
        <taxon>Bacteria</taxon>
        <taxon>Bacillati</taxon>
        <taxon>Actinomycetota</taxon>
        <taxon>Acidimicrobiia</taxon>
        <taxon>Acidimicrobiales</taxon>
        <taxon>Microthrixaceae</taxon>
        <taxon>Candidatus Neomicrothrix</taxon>
    </lineage>
</organism>
<keyword evidence="4" id="KW-0808">Transferase</keyword>
<dbReference type="AlphaFoldDB" id="R4YX27"/>
<keyword evidence="5" id="KW-0479">Metal-binding</keyword>
<dbReference type="CDD" id="cd16833">
    <property type="entry name" value="YfiH"/>
    <property type="match status" value="1"/>
</dbReference>
<comment type="function">
    <text evidence="2">Purine nucleoside enzyme that catalyzes the phosphorolysis of adenosine and inosine nucleosides, yielding D-ribose 1-phosphate and the respective free bases, adenine and hypoxanthine. Also catalyzes the phosphorolysis of S-methyl-5'-thioadenosine into adenine and S-methyl-5-thio-alpha-D-ribose 1-phosphate. Also has adenosine deaminase activity.</text>
</comment>
<evidence type="ECO:0000256" key="5">
    <source>
        <dbReference type="ARBA" id="ARBA00022723"/>
    </source>
</evidence>
<evidence type="ECO:0000256" key="6">
    <source>
        <dbReference type="ARBA" id="ARBA00022801"/>
    </source>
</evidence>
<keyword evidence="7" id="KW-0862">Zinc</keyword>
<sequence>MISSTVTTTSTFPPSSADRPFVDGVDLSNGGAVRWCFTGRTQGDLSEAAPQAVTRLGETLGVPIHTVHQVHGDQVVVLGADDVDPSGRAVSPHHADALVTSVCDVGLGVRTADCAPVVLWSDGATDGGVIGAAHGGWSGLEAGIVEATAESMRSMGATHLSAVLGPCIGPECYEFADADLDRLVGRFGPTVRSVTDSGAAALDLRAAVAAACQRAEVQLRPGPPACTACGGSHYSHRARGERMRQLGIVWRTR</sequence>
<dbReference type="Pfam" id="PF02578">
    <property type="entry name" value="Cu-oxidase_4"/>
    <property type="match status" value="1"/>
</dbReference>
<comment type="similarity">
    <text evidence="3">Belongs to the purine nucleoside phosphorylase YfiH/LACC1 family.</text>
</comment>
<accession>R4YX27</accession>
<dbReference type="HOGENOM" id="CLU_065784_0_0_11"/>
<evidence type="ECO:0000256" key="1">
    <source>
        <dbReference type="ARBA" id="ARBA00000553"/>
    </source>
</evidence>
<dbReference type="Gene3D" id="3.60.140.10">
    <property type="entry name" value="CNF1/YfiH-like putative cysteine hydrolases"/>
    <property type="match status" value="1"/>
</dbReference>
<reference evidence="12 13" key="1">
    <citation type="journal article" date="2013" name="ISME J.">
        <title>Metabolic model for the filamentous 'Candidatus Microthrix parvicella' based on genomic and metagenomic analyses.</title>
        <authorList>
            <person name="Jon McIlroy S."/>
            <person name="Kristiansen R."/>
            <person name="Albertsen M."/>
            <person name="Michael Karst S."/>
            <person name="Rossetti S."/>
            <person name="Lund Nielsen J."/>
            <person name="Tandoi V."/>
            <person name="James Seviour R."/>
            <person name="Nielsen P.H."/>
        </authorList>
    </citation>
    <scope>NUCLEOTIDE SEQUENCE [LARGE SCALE GENOMIC DNA]</scope>
    <source>
        <strain evidence="12 13">RN1</strain>
    </source>
</reference>
<proteinExistence type="inferred from homology"/>